<dbReference type="Proteomes" id="UP000194161">
    <property type="component" value="Chromosome"/>
</dbReference>
<feature type="transmembrane region" description="Helical" evidence="6">
    <location>
        <begin position="290"/>
        <end position="312"/>
    </location>
</feature>
<dbReference type="Pfam" id="PF24961">
    <property type="entry name" value="NfeD_membrane"/>
    <property type="match status" value="1"/>
</dbReference>
<evidence type="ECO:0000256" key="5">
    <source>
        <dbReference type="SAM" id="MobiDB-lite"/>
    </source>
</evidence>
<evidence type="ECO:0000259" key="9">
    <source>
        <dbReference type="Pfam" id="PF25145"/>
    </source>
</evidence>
<keyword evidence="11" id="KW-1185">Reference proteome</keyword>
<evidence type="ECO:0000256" key="4">
    <source>
        <dbReference type="ARBA" id="ARBA00023136"/>
    </source>
</evidence>
<dbReference type="Gene3D" id="2.40.50.140">
    <property type="entry name" value="Nucleic acid-binding proteins"/>
    <property type="match status" value="1"/>
</dbReference>
<evidence type="ECO:0000313" key="11">
    <source>
        <dbReference type="Proteomes" id="UP000194161"/>
    </source>
</evidence>
<dbReference type="Pfam" id="PF01957">
    <property type="entry name" value="NfeD"/>
    <property type="match status" value="1"/>
</dbReference>
<dbReference type="CDD" id="cd07020">
    <property type="entry name" value="Clp_protease_NfeD_1"/>
    <property type="match status" value="1"/>
</dbReference>
<evidence type="ECO:0000259" key="7">
    <source>
        <dbReference type="Pfam" id="PF01957"/>
    </source>
</evidence>
<evidence type="ECO:0000256" key="3">
    <source>
        <dbReference type="ARBA" id="ARBA00022989"/>
    </source>
</evidence>
<accession>A0A1W6ZD10</accession>
<dbReference type="KEGG" id="bgm:CAL15_12990"/>
<dbReference type="Pfam" id="PF25145">
    <property type="entry name" value="NfeD1b_N"/>
    <property type="match status" value="1"/>
</dbReference>
<evidence type="ECO:0000313" key="10">
    <source>
        <dbReference type="EMBL" id="ARP95219.1"/>
    </source>
</evidence>
<feature type="compositionally biased region" description="Basic and acidic residues" evidence="5">
    <location>
        <begin position="167"/>
        <end position="189"/>
    </location>
</feature>
<sequence length="495" mass="51382">MCRLKETTPEKPVQACLCRRSHKKYGPTVVWTVLCLWTALLCTSLMPGPARAEAAPPSVLLLEVKGPIGPATTQYLRRGLDAAAERQAAAVVIRIDTPGGLLSSTREIVQAILASPIPVLAYVAPGGAQAASAGTYLVYASHLAAMAPGTNMGAATPVPLGSGASPAERRKAPETKDGNTEPASDRPSDDESGQAAGTRKAVNDAVAFIRGLAELHGRNARWAESAVRQGDSIAAPQALEENVVNIVAPTVADLLAQADGRQLSMGGKPVTLATAGAEVLEQGPDWRTRFLSVITNPNIAYVLMLVGIYGILFELMSPGAIFPGVLGGVALVTAMFALNLLPVSYAGVGLLLLGVALMVAEAFTPTLGLLGLGGAVIFGLGSLLMFDGEHPAFALSLPVVVTATMVMAALLGVMLVAVLRAHRRKVESGGNALIGQAGQVQNWSDGSGRVLVNGESWQAIGAWPLSPGDRVRVLSRDGLMLTVKPIHSINEEDES</sequence>
<proteinExistence type="predicted"/>
<dbReference type="InterPro" id="IPR056738">
    <property type="entry name" value="NfeD1b_N"/>
</dbReference>
<feature type="transmembrane region" description="Helical" evidence="6">
    <location>
        <begin position="392"/>
        <end position="419"/>
    </location>
</feature>
<organism evidence="10 11">
    <name type="scientific">Bordetella genomosp. 13</name>
    <dbReference type="NCBI Taxonomy" id="463040"/>
    <lineage>
        <taxon>Bacteria</taxon>
        <taxon>Pseudomonadati</taxon>
        <taxon>Pseudomonadota</taxon>
        <taxon>Betaproteobacteria</taxon>
        <taxon>Burkholderiales</taxon>
        <taxon>Alcaligenaceae</taxon>
        <taxon>Bordetella</taxon>
    </lineage>
</organism>
<dbReference type="GO" id="GO:0016020">
    <property type="term" value="C:membrane"/>
    <property type="evidence" value="ECO:0007669"/>
    <property type="project" value="UniProtKB-SubCell"/>
</dbReference>
<evidence type="ECO:0000256" key="1">
    <source>
        <dbReference type="ARBA" id="ARBA00004141"/>
    </source>
</evidence>
<feature type="transmembrane region" description="Helical" evidence="6">
    <location>
        <begin position="343"/>
        <end position="360"/>
    </location>
</feature>
<evidence type="ECO:0000256" key="2">
    <source>
        <dbReference type="ARBA" id="ARBA00022692"/>
    </source>
</evidence>
<gene>
    <name evidence="10" type="ORF">CAL15_12990</name>
</gene>
<feature type="transmembrane region" description="Helical" evidence="6">
    <location>
        <begin position="367"/>
        <end position="386"/>
    </location>
</feature>
<dbReference type="InterPro" id="IPR029045">
    <property type="entry name" value="ClpP/crotonase-like_dom_sf"/>
</dbReference>
<dbReference type="InterPro" id="IPR002810">
    <property type="entry name" value="NfeD-like_C"/>
</dbReference>
<protein>
    <submittedName>
        <fullName evidence="10">Uncharacterized protein</fullName>
    </submittedName>
</protein>
<keyword evidence="2 6" id="KW-0812">Transmembrane</keyword>
<feature type="region of interest" description="Disordered" evidence="5">
    <location>
        <begin position="157"/>
        <end position="197"/>
    </location>
</feature>
<evidence type="ECO:0000259" key="8">
    <source>
        <dbReference type="Pfam" id="PF24961"/>
    </source>
</evidence>
<dbReference type="SUPFAM" id="SSF141322">
    <property type="entry name" value="NfeD domain-like"/>
    <property type="match status" value="1"/>
</dbReference>
<dbReference type="FunFam" id="3.90.226.10:FF:000089">
    <property type="entry name" value="Membrane-bound serine protease"/>
    <property type="match status" value="1"/>
</dbReference>
<comment type="subcellular location">
    <subcellularLocation>
        <location evidence="1">Membrane</location>
        <topology evidence="1">Multi-pass membrane protein</topology>
    </subcellularLocation>
</comment>
<name>A0A1W6ZD10_9BORD</name>
<keyword evidence="4 6" id="KW-0472">Membrane</keyword>
<dbReference type="SUPFAM" id="SSF52096">
    <property type="entry name" value="ClpP/crotonase"/>
    <property type="match status" value="1"/>
</dbReference>
<evidence type="ECO:0000256" key="6">
    <source>
        <dbReference type="SAM" id="Phobius"/>
    </source>
</evidence>
<dbReference type="PANTHER" id="PTHR33507">
    <property type="entry name" value="INNER MEMBRANE PROTEIN YBBJ"/>
    <property type="match status" value="1"/>
</dbReference>
<feature type="domain" description="NfeD integral membrane" evidence="8">
    <location>
        <begin position="298"/>
        <end position="416"/>
    </location>
</feature>
<feature type="domain" description="NfeD-like C-terminal" evidence="7">
    <location>
        <begin position="431"/>
        <end position="485"/>
    </location>
</feature>
<dbReference type="STRING" id="463040.CAL15_12990"/>
<dbReference type="InterPro" id="IPR012340">
    <property type="entry name" value="NA-bd_OB-fold"/>
</dbReference>
<dbReference type="EMBL" id="CP021111">
    <property type="protein sequence ID" value="ARP95219.1"/>
    <property type="molecule type" value="Genomic_DNA"/>
</dbReference>
<feature type="domain" description="NfeD1b N-terminal" evidence="9">
    <location>
        <begin position="62"/>
        <end position="159"/>
    </location>
</feature>
<keyword evidence="3 6" id="KW-1133">Transmembrane helix</keyword>
<dbReference type="InterPro" id="IPR052165">
    <property type="entry name" value="Membrane_assoc_protease"/>
</dbReference>
<dbReference type="AlphaFoldDB" id="A0A1W6ZD10"/>
<dbReference type="PANTHER" id="PTHR33507:SF4">
    <property type="entry name" value="NODULATION COMPETITIVENESS PROTEIN NFED"/>
    <property type="match status" value="1"/>
</dbReference>
<dbReference type="InterPro" id="IPR056739">
    <property type="entry name" value="NfeD_membrane"/>
</dbReference>
<dbReference type="Gene3D" id="3.90.226.10">
    <property type="entry name" value="2-enoyl-CoA Hydratase, Chain A, domain 1"/>
    <property type="match status" value="1"/>
</dbReference>
<reference evidence="10 11" key="1">
    <citation type="submission" date="2017-05" db="EMBL/GenBank/DDBJ databases">
        <title>Complete and WGS of Bordetella genogroups.</title>
        <authorList>
            <person name="Spilker T."/>
            <person name="LiPuma J."/>
        </authorList>
    </citation>
    <scope>NUCLEOTIDE SEQUENCE [LARGE SCALE GENOMIC DNA]</scope>
    <source>
        <strain evidence="10 11">AU7206</strain>
    </source>
</reference>